<organism evidence="5 6">
    <name type="scientific">Leptolyngbya boryana NIES-2135</name>
    <dbReference type="NCBI Taxonomy" id="1973484"/>
    <lineage>
        <taxon>Bacteria</taxon>
        <taxon>Bacillati</taxon>
        <taxon>Cyanobacteriota</taxon>
        <taxon>Cyanophyceae</taxon>
        <taxon>Leptolyngbyales</taxon>
        <taxon>Leptolyngbyaceae</taxon>
        <taxon>Leptolyngbya group</taxon>
        <taxon>Leptolyngbya</taxon>
    </lineage>
</organism>
<feature type="region of interest" description="Disordered" evidence="1">
    <location>
        <begin position="116"/>
        <end position="154"/>
    </location>
</feature>
<dbReference type="Pfam" id="PF08707">
    <property type="entry name" value="PriCT_2"/>
    <property type="match status" value="1"/>
</dbReference>
<evidence type="ECO:0000259" key="2">
    <source>
        <dbReference type="Pfam" id="PF05272"/>
    </source>
</evidence>
<name>A0A1Z4JI45_LEPBY</name>
<proteinExistence type="predicted"/>
<dbReference type="Pfam" id="PF09250">
    <property type="entry name" value="Prim-Pol"/>
    <property type="match status" value="1"/>
</dbReference>
<protein>
    <recommendedName>
        <fullName evidence="7">Virulence-associated E family protein</fullName>
    </recommendedName>
</protein>
<gene>
    <name evidence="5" type="ORF">NIES2135_32320</name>
</gene>
<evidence type="ECO:0000313" key="6">
    <source>
        <dbReference type="Proteomes" id="UP000217895"/>
    </source>
</evidence>
<feature type="domain" description="DNA primase/polymerase bifunctional N-terminal" evidence="4">
    <location>
        <begin position="136"/>
        <end position="241"/>
    </location>
</feature>
<evidence type="ECO:0000259" key="3">
    <source>
        <dbReference type="Pfam" id="PF08707"/>
    </source>
</evidence>
<evidence type="ECO:0008006" key="7">
    <source>
        <dbReference type="Google" id="ProtNLM"/>
    </source>
</evidence>
<reference evidence="5 6" key="1">
    <citation type="submission" date="2017-06" db="EMBL/GenBank/DDBJ databases">
        <title>Genome sequencing of cyanobaciteial culture collection at National Institute for Environmental Studies (NIES).</title>
        <authorList>
            <person name="Hirose Y."/>
            <person name="Shimura Y."/>
            <person name="Fujisawa T."/>
            <person name="Nakamura Y."/>
            <person name="Kawachi M."/>
        </authorList>
    </citation>
    <scope>NUCLEOTIDE SEQUENCE [LARGE SCALE GENOMIC DNA]</scope>
    <source>
        <strain evidence="5 6">NIES-2135</strain>
    </source>
</reference>
<dbReference type="PANTHER" id="PTHR34985">
    <property type="entry name" value="SLR0554 PROTEIN"/>
    <property type="match status" value="1"/>
</dbReference>
<dbReference type="InterPro" id="IPR007936">
    <property type="entry name" value="VapE-like_dom"/>
</dbReference>
<accession>A0A1Z4JI45</accession>
<feature type="domain" description="Primase C-terminal 2" evidence="3">
    <location>
        <begin position="344"/>
        <end position="412"/>
    </location>
</feature>
<evidence type="ECO:0000313" key="5">
    <source>
        <dbReference type="EMBL" id="BAY56401.1"/>
    </source>
</evidence>
<dbReference type="Proteomes" id="UP000217895">
    <property type="component" value="Chromosome"/>
</dbReference>
<feature type="domain" description="Virulence-associated protein E-like" evidence="2">
    <location>
        <begin position="649"/>
        <end position="859"/>
    </location>
</feature>
<keyword evidence="6" id="KW-1185">Reference proteome</keyword>
<dbReference type="Pfam" id="PF05272">
    <property type="entry name" value="VapE-like_dom"/>
    <property type="match status" value="1"/>
</dbReference>
<feature type="compositionally biased region" description="Polar residues" evidence="1">
    <location>
        <begin position="59"/>
        <end position="70"/>
    </location>
</feature>
<dbReference type="InterPro" id="IPR015330">
    <property type="entry name" value="DNA_primase/pol_bifunc_N"/>
</dbReference>
<evidence type="ECO:0000256" key="1">
    <source>
        <dbReference type="SAM" id="MobiDB-lite"/>
    </source>
</evidence>
<dbReference type="InterPro" id="IPR014819">
    <property type="entry name" value="PriCT_2"/>
</dbReference>
<feature type="region of interest" description="Disordered" evidence="1">
    <location>
        <begin position="1"/>
        <end position="76"/>
    </location>
</feature>
<feature type="compositionally biased region" description="Low complexity" evidence="1">
    <location>
        <begin position="18"/>
        <end position="49"/>
    </location>
</feature>
<dbReference type="PANTHER" id="PTHR34985:SF1">
    <property type="entry name" value="SLR0554 PROTEIN"/>
    <property type="match status" value="1"/>
</dbReference>
<dbReference type="AlphaFoldDB" id="A0A1Z4JI45"/>
<evidence type="ECO:0000259" key="4">
    <source>
        <dbReference type="Pfam" id="PF09250"/>
    </source>
</evidence>
<sequence>MKEIEQDLLSQATEANESTNNQADNSTTSSTNNSITNSINNSMLSNMSTLFKKSDETQAEVTGVSNNGSGNPRDLAIADSASETPMIAPGGTKPNHRQEVIGFAKKLPKDCELTPYRKPTEEEEPDRKPACVHPRKANKATYHSDPLTPDTIQTAPQSMVGVGLNLGTRFTSIDEDSPLAAEWLERFRIEHNLSELPETFTVRSGRDGRRARLFRLPPGISLKLKQIFDKSDSAHPILEFLAGKKYQNLYGFHPITGSYQNNGLEKDGVWHFETLPLDWCGAIAKLQGGKSQSFEKPESASESSFSSTVYYETDVASKLAEVTTKLSFLQFADGCEEFRPECEHAWANVGLMFKQMTKDYPEADEEIFQAWVEWSRTAKDFKDEPEDTYREKWNAWGIKPEGEAKTIGSILWKFDQVFPKIQQTHSEKAAEVQKRLKEIEAKRGVPSFAEKVQKLAIQIMGQDSYEALEEKDDPTKLLMSLPEYWRSVPEQDIDRAKADILKLAVLYLNKKQIHSCSRPGFEFDDQDLGSLVAKEIRILRSQGKTEEILTLSGALVWGWLKKDDPIFYDYLMLLKKFGERLKYNELKMRVELDGQELSLEAIKADLSIDHNFKPASRNKDDIRDAVIKAAKAHSYHPIVDFLEGVHQKYGDDTSILQGVAQRYFGQIKPIYNTMIIKSMVAAVARVFEPGCKVDTIPILQGGQGIGKSTFWTVLAARDDAFIDSLNNSNPTDEIAKMHKHWFCEYAEFETAFSRKALSAVKAFITNRTDVVRLPYARADQSMERRFVLVGSTNETEFLIDPTGNRRFWIIPVSGKVDIALLKEERDRLWAAAVALYKSGYQWHLTEDEEREAGMIADQFQTTDPWEESIKASLQGKDMVSIEEILSSDLLIPTHMQGQKELKRVSKILTQLGWEKKNKRIDGKQVKRWVPSNEVKAEYQGNQGGTQAQVEPITQVEPTIEDLLIFQESLIADEFVNQTEIRNKPLPRLWDAKIGDQVWVSDSGKWKSATVVKEPQEDIMDVCQRWTVEIHWTGRQVVITNRAKMKPMEVV</sequence>
<dbReference type="EMBL" id="AP018203">
    <property type="protein sequence ID" value="BAY56401.1"/>
    <property type="molecule type" value="Genomic_DNA"/>
</dbReference>
<feature type="compositionally biased region" description="Polar residues" evidence="1">
    <location>
        <begin position="8"/>
        <end position="17"/>
    </location>
</feature>